<dbReference type="EMBL" id="VBUI01000013">
    <property type="protein sequence ID" value="TLF50402.1"/>
    <property type="molecule type" value="Genomic_DNA"/>
</dbReference>
<protein>
    <submittedName>
        <fullName evidence="2">MFS transporter permease</fullName>
    </submittedName>
</protein>
<organism evidence="2 3">
    <name type="scientific">Halomonas urmiana</name>
    <dbReference type="NCBI Taxonomy" id="490901"/>
    <lineage>
        <taxon>Bacteria</taxon>
        <taxon>Pseudomonadati</taxon>
        <taxon>Pseudomonadota</taxon>
        <taxon>Gammaproteobacteria</taxon>
        <taxon>Oceanospirillales</taxon>
        <taxon>Halomonadaceae</taxon>
        <taxon>Halomonas</taxon>
    </lineage>
</organism>
<sequence length="227" mass="24660">MATSVWWTYRPEDLLMVSPRVYARLFELHNQALWPAQLLALALGAMALAVLLRPGPRGTRLVVVLLAVAWAFVTWTFLWQRYAPLQWGIAHVAPLFGLQALLLAGLGTLRAGLRLPRRWSVRRGLGIGLFAYALALHPLVALATGRGLAGAEILGLTPDPLAIATLGVLAMAEPARRAWALLALPALWCLQSALTLYLLREPGAWLPLLAVAAALAARWWPAPAALR</sequence>
<feature type="transmembrane region" description="Helical" evidence="1">
    <location>
        <begin position="92"/>
        <end position="113"/>
    </location>
</feature>
<name>A0A5R8MGZ8_9GAMM</name>
<evidence type="ECO:0000313" key="3">
    <source>
        <dbReference type="Proteomes" id="UP000306973"/>
    </source>
</evidence>
<dbReference type="InterPro" id="IPR045708">
    <property type="entry name" value="DUF6064"/>
</dbReference>
<accession>A0A5R8MGZ8</accession>
<feature type="transmembrane region" description="Helical" evidence="1">
    <location>
        <begin position="61"/>
        <end position="80"/>
    </location>
</feature>
<dbReference type="Pfam" id="PF19540">
    <property type="entry name" value="DUF6064"/>
    <property type="match status" value="1"/>
</dbReference>
<proteinExistence type="predicted"/>
<gene>
    <name evidence="2" type="ORF">FEI13_09505</name>
</gene>
<keyword evidence="1" id="KW-0812">Transmembrane</keyword>
<evidence type="ECO:0000313" key="2">
    <source>
        <dbReference type="EMBL" id="TLF50402.1"/>
    </source>
</evidence>
<comment type="caution">
    <text evidence="2">The sequence shown here is derived from an EMBL/GenBank/DDBJ whole genome shotgun (WGS) entry which is preliminary data.</text>
</comment>
<feature type="transmembrane region" description="Helical" evidence="1">
    <location>
        <begin position="32"/>
        <end position="52"/>
    </location>
</feature>
<keyword evidence="1" id="KW-1133">Transmembrane helix</keyword>
<keyword evidence="3" id="KW-1185">Reference proteome</keyword>
<dbReference type="OrthoDB" id="581693at2"/>
<dbReference type="AlphaFoldDB" id="A0A5R8MGZ8"/>
<feature type="transmembrane region" description="Helical" evidence="1">
    <location>
        <begin position="149"/>
        <end position="172"/>
    </location>
</feature>
<feature type="transmembrane region" description="Helical" evidence="1">
    <location>
        <begin position="179"/>
        <end position="198"/>
    </location>
</feature>
<feature type="transmembrane region" description="Helical" evidence="1">
    <location>
        <begin position="125"/>
        <end position="143"/>
    </location>
</feature>
<keyword evidence="1" id="KW-0472">Membrane</keyword>
<reference evidence="2 3" key="1">
    <citation type="journal article" date="2007" name="Int. J. Syst. Evol. Microbiol.">
        <title>Halomonas saccharevitans sp. nov., Halomonas arcis sp. nov. and Halomonas subterranea sp. nov., halophilic bacteria isolated from hypersaline environments of China.</title>
        <authorList>
            <person name="Xu X.W."/>
            <person name="Wu Y.H."/>
            <person name="Zhou Z."/>
            <person name="Wang C.S."/>
            <person name="Zhou Y.G."/>
            <person name="Zhang H.B."/>
            <person name="Wang Y."/>
            <person name="Wu M."/>
        </authorList>
    </citation>
    <scope>NUCLEOTIDE SEQUENCE [LARGE SCALE GENOMIC DNA]</scope>
    <source>
        <strain evidence="2 3">TBZ3</strain>
    </source>
</reference>
<dbReference type="RefSeq" id="WP_138181304.1">
    <property type="nucleotide sequence ID" value="NZ_VBUI01000013.1"/>
</dbReference>
<evidence type="ECO:0000256" key="1">
    <source>
        <dbReference type="SAM" id="Phobius"/>
    </source>
</evidence>
<feature type="transmembrane region" description="Helical" evidence="1">
    <location>
        <begin position="204"/>
        <end position="221"/>
    </location>
</feature>
<dbReference type="Proteomes" id="UP000306973">
    <property type="component" value="Unassembled WGS sequence"/>
</dbReference>